<comment type="caution">
    <text evidence="2">The sequence shown here is derived from an EMBL/GenBank/DDBJ whole genome shotgun (WGS) entry which is preliminary data.</text>
</comment>
<dbReference type="EMBL" id="SRSC01000003">
    <property type="protein sequence ID" value="TGU71524.1"/>
    <property type="molecule type" value="Genomic_DNA"/>
</dbReference>
<evidence type="ECO:0000259" key="1">
    <source>
        <dbReference type="Pfam" id="PF13091"/>
    </source>
</evidence>
<sequence length="452" mass="51749">MRIVAGGLNGLYLEEIHTNSIKDAIWVKAAIAYANGHPKIFDDCWKNGVPLTFYGRYDSSAPVSTNILKTFLDRKSPSFICKLVPDIFHPKVIWWGGYGAYIGSANLTDNGWVGNIEMGVFFSQEDLIANNLETELDDFFEQVDARAHSLTKEIYDEICDLESKEFNAKKSRGNEKATFDKKRIIPRLPPLQQVPPKNSNERRRNAFLKEWRDTLQILRDIADRVSSPSNQPAWLPQDTPKGVQADQFLHAFYYNHVLQGQRATHHELHEKNAKNPEVALKNAISWWKGTPTAPSWEDANIRNSRVVKDKLNIRKIQNLTEDEFLEVCKEVHALTDHCLRVRNSTFGLPANQYTEKAERIRILGHYLWVQRTNNNRNVVDVLKHVLYGGKIEDVPDRIWECISLDEFKIPHLGISSLGEIVGWALPDTYPPRNGRTSKALRALGYKVKIHSE</sequence>
<dbReference type="RefSeq" id="WP_135871195.1">
    <property type="nucleotide sequence ID" value="NZ_SRSC01000003.1"/>
</dbReference>
<dbReference type="Gene3D" id="3.30.870.10">
    <property type="entry name" value="Endonuclease Chain A"/>
    <property type="match status" value="1"/>
</dbReference>
<dbReference type="CDD" id="cd09117">
    <property type="entry name" value="PLDc_Bfil_DEXD_like"/>
    <property type="match status" value="1"/>
</dbReference>
<organism evidence="2 3">
    <name type="scientific">Geomonas terrae</name>
    <dbReference type="NCBI Taxonomy" id="2562681"/>
    <lineage>
        <taxon>Bacteria</taxon>
        <taxon>Pseudomonadati</taxon>
        <taxon>Thermodesulfobacteriota</taxon>
        <taxon>Desulfuromonadia</taxon>
        <taxon>Geobacterales</taxon>
        <taxon>Geobacteraceae</taxon>
        <taxon>Geomonas</taxon>
    </lineage>
</organism>
<dbReference type="AlphaFoldDB" id="A0A4S1CDJ4"/>
<evidence type="ECO:0000313" key="3">
    <source>
        <dbReference type="Proteomes" id="UP000306416"/>
    </source>
</evidence>
<accession>A0A4S1CDJ4</accession>
<dbReference type="Proteomes" id="UP000306416">
    <property type="component" value="Unassembled WGS sequence"/>
</dbReference>
<reference evidence="2 3" key="1">
    <citation type="submission" date="2019-04" db="EMBL/GenBank/DDBJ databases">
        <title>Geobacter oryzae sp. nov., ferric-reducing bacteria isolated from paddy soil.</title>
        <authorList>
            <person name="Xu Z."/>
            <person name="Masuda Y."/>
            <person name="Itoh H."/>
            <person name="Senoo K."/>
        </authorList>
    </citation>
    <scope>NUCLEOTIDE SEQUENCE [LARGE SCALE GENOMIC DNA]</scope>
    <source>
        <strain evidence="2 3">Red111</strain>
    </source>
</reference>
<dbReference type="SUPFAM" id="SSF56024">
    <property type="entry name" value="Phospholipase D/nuclease"/>
    <property type="match status" value="1"/>
</dbReference>
<protein>
    <submittedName>
        <fullName evidence="2">Phospholipase</fullName>
    </submittedName>
</protein>
<gene>
    <name evidence="2" type="ORF">E4633_14520</name>
</gene>
<evidence type="ECO:0000313" key="2">
    <source>
        <dbReference type="EMBL" id="TGU71524.1"/>
    </source>
</evidence>
<keyword evidence="3" id="KW-1185">Reference proteome</keyword>
<proteinExistence type="predicted"/>
<feature type="domain" description="Phospholipase D-like" evidence="1">
    <location>
        <begin position="66"/>
        <end position="134"/>
    </location>
</feature>
<dbReference type="Pfam" id="PF13091">
    <property type="entry name" value="PLDc_2"/>
    <property type="match status" value="1"/>
</dbReference>
<name>A0A4S1CDJ4_9BACT</name>
<dbReference type="InterPro" id="IPR025202">
    <property type="entry name" value="PLD-like_dom"/>
</dbReference>